<dbReference type="Proteomes" id="UP000735302">
    <property type="component" value="Unassembled WGS sequence"/>
</dbReference>
<dbReference type="SUPFAM" id="SSF50729">
    <property type="entry name" value="PH domain-like"/>
    <property type="match status" value="2"/>
</dbReference>
<evidence type="ECO:0000259" key="2">
    <source>
        <dbReference type="PROSITE" id="PS50003"/>
    </source>
</evidence>
<dbReference type="InterPro" id="IPR001849">
    <property type="entry name" value="PH_domain"/>
</dbReference>
<dbReference type="PROSITE" id="PS50003">
    <property type="entry name" value="PH_DOMAIN"/>
    <property type="match status" value="2"/>
</dbReference>
<feature type="compositionally biased region" description="Basic and acidic residues" evidence="1">
    <location>
        <begin position="137"/>
        <end position="151"/>
    </location>
</feature>
<dbReference type="InterPro" id="IPR011993">
    <property type="entry name" value="PH-like_dom_sf"/>
</dbReference>
<dbReference type="EMBL" id="BLXT01003747">
    <property type="protein sequence ID" value="GFO05203.1"/>
    <property type="molecule type" value="Genomic_DNA"/>
</dbReference>
<evidence type="ECO:0000313" key="4">
    <source>
        <dbReference type="Proteomes" id="UP000735302"/>
    </source>
</evidence>
<feature type="region of interest" description="Disordered" evidence="1">
    <location>
        <begin position="137"/>
        <end position="184"/>
    </location>
</feature>
<gene>
    <name evidence="3" type="ORF">PoB_003170800</name>
</gene>
<dbReference type="PANTHER" id="PTHR14336:SF8">
    <property type="entry name" value="PROTEIN OPY1"/>
    <property type="match status" value="1"/>
</dbReference>
<name>A0AAV4AF78_9GAST</name>
<sequence>MTVAGRQYFLQAETEDDKSEWIEAINNASKITVPDKSRRNPPGTEWRSADVQEAYITEIAGGVVCKMPIHDKQPIRTIPLQDILESRKSDGTQLHRDNLFEVLTSKRIFYIQCDTPEDMSRWIEAIRAAIRHRRLEERKSMQDPSGRHPLEEELTSGTYPSPIWAKERGSKDSKQVPKKNFILW</sequence>
<dbReference type="Gene3D" id="2.30.29.30">
    <property type="entry name" value="Pleckstrin-homology domain (PH domain)/Phosphotyrosine-binding domain (PTB)"/>
    <property type="match status" value="2"/>
</dbReference>
<accession>A0AAV4AF78</accession>
<feature type="domain" description="PH" evidence="2">
    <location>
        <begin position="1"/>
        <end position="30"/>
    </location>
</feature>
<dbReference type="AlphaFoldDB" id="A0AAV4AF78"/>
<reference evidence="3 4" key="1">
    <citation type="journal article" date="2021" name="Elife">
        <title>Chloroplast acquisition without the gene transfer in kleptoplastic sea slugs, Plakobranchus ocellatus.</title>
        <authorList>
            <person name="Maeda T."/>
            <person name="Takahashi S."/>
            <person name="Yoshida T."/>
            <person name="Shimamura S."/>
            <person name="Takaki Y."/>
            <person name="Nagai Y."/>
            <person name="Toyoda A."/>
            <person name="Suzuki Y."/>
            <person name="Arimoto A."/>
            <person name="Ishii H."/>
            <person name="Satoh N."/>
            <person name="Nishiyama T."/>
            <person name="Hasebe M."/>
            <person name="Maruyama T."/>
            <person name="Minagawa J."/>
            <person name="Obokata J."/>
            <person name="Shigenobu S."/>
        </authorList>
    </citation>
    <scope>NUCLEOTIDE SEQUENCE [LARGE SCALE GENOMIC DNA]</scope>
</reference>
<protein>
    <submittedName>
        <fullName evidence="3">Pleckstrin homology domain-containing family a member 2</fullName>
    </submittedName>
</protein>
<evidence type="ECO:0000256" key="1">
    <source>
        <dbReference type="SAM" id="MobiDB-lite"/>
    </source>
</evidence>
<organism evidence="3 4">
    <name type="scientific">Plakobranchus ocellatus</name>
    <dbReference type="NCBI Taxonomy" id="259542"/>
    <lineage>
        <taxon>Eukaryota</taxon>
        <taxon>Metazoa</taxon>
        <taxon>Spiralia</taxon>
        <taxon>Lophotrochozoa</taxon>
        <taxon>Mollusca</taxon>
        <taxon>Gastropoda</taxon>
        <taxon>Heterobranchia</taxon>
        <taxon>Euthyneura</taxon>
        <taxon>Panpulmonata</taxon>
        <taxon>Sacoglossa</taxon>
        <taxon>Placobranchoidea</taxon>
        <taxon>Plakobranchidae</taxon>
        <taxon>Plakobranchus</taxon>
    </lineage>
</organism>
<comment type="caution">
    <text evidence="3">The sequence shown here is derived from an EMBL/GenBank/DDBJ whole genome shotgun (WGS) entry which is preliminary data.</text>
</comment>
<feature type="domain" description="PH" evidence="2">
    <location>
        <begin position="77"/>
        <end position="131"/>
    </location>
</feature>
<dbReference type="InterPro" id="IPR051707">
    <property type="entry name" value="PI-Interact_SigTrans_Reg"/>
</dbReference>
<dbReference type="PANTHER" id="PTHR14336">
    <property type="entry name" value="TANDEM PH DOMAIN CONTAINING PROTEIN"/>
    <property type="match status" value="1"/>
</dbReference>
<keyword evidence="4" id="KW-1185">Reference proteome</keyword>
<feature type="compositionally biased region" description="Basic and acidic residues" evidence="1">
    <location>
        <begin position="165"/>
        <end position="175"/>
    </location>
</feature>
<proteinExistence type="predicted"/>
<dbReference type="Pfam" id="PF00169">
    <property type="entry name" value="PH"/>
    <property type="match status" value="1"/>
</dbReference>
<evidence type="ECO:0000313" key="3">
    <source>
        <dbReference type="EMBL" id="GFO05203.1"/>
    </source>
</evidence>